<name>A0YGP8_9GAMM</name>
<dbReference type="PANTHER" id="PTHR11669:SF8">
    <property type="entry name" value="DNA POLYMERASE III SUBUNIT DELTA"/>
    <property type="match status" value="1"/>
</dbReference>
<dbReference type="eggNOG" id="COG0470">
    <property type="taxonomic scope" value="Bacteria"/>
</dbReference>
<accession>A0YGP8</accession>
<organism evidence="4 5">
    <name type="scientific">marine gamma proteobacterium HTCC2143</name>
    <dbReference type="NCBI Taxonomy" id="247633"/>
    <lineage>
        <taxon>Bacteria</taxon>
        <taxon>Pseudomonadati</taxon>
        <taxon>Pseudomonadota</taxon>
        <taxon>Gammaproteobacteria</taxon>
        <taxon>Cellvibrionales</taxon>
        <taxon>Spongiibacteraceae</taxon>
        <taxon>BD1-7 clade</taxon>
    </lineage>
</organism>
<comment type="caution">
    <text evidence="4">The sequence shown here is derived from an EMBL/GenBank/DDBJ whole genome shotgun (WGS) entry which is preliminary data.</text>
</comment>
<dbReference type="EC" id="2.7.7.7" evidence="1"/>
<keyword evidence="2" id="KW-0808">Transferase</keyword>
<sequence length="334" mass="37207">MGLQRDIIAVRMPWQNEQWHRIIDLHGAERLPHAFLLAGSPGTGKHRFLLSLCHYLMCQAPLAGAACGKCRQCQLLATGDHPDLKWLAPEEKSRQIKVDQVRAVVEFLSHTSQQGGYKIGVITPAEAMNINAANALLKSLEEPSDKTLLFLVSDSPGQLLPTIRSRCQQVSFPVPPEEESLQWLSTVVPGQAETNTLLREASGQPLTALDLLSNDGLERRKQLDGDYRVVLGGSASPLVIAEKWLEYDLEEVLVRLIVLLTRLIKIKIVPSPLAAATNEEDSWYKLSQNVDIRDVYSLLDSIHSIRNAINRGATPNRQLVLEQILFDSCEKFNI</sequence>
<evidence type="ECO:0000313" key="4">
    <source>
        <dbReference type="EMBL" id="EAW29916.1"/>
    </source>
</evidence>
<dbReference type="OrthoDB" id="9811073at2"/>
<dbReference type="NCBIfam" id="TIGR00678">
    <property type="entry name" value="holB"/>
    <property type="match status" value="1"/>
</dbReference>
<proteinExistence type="predicted"/>
<reference evidence="4 5" key="1">
    <citation type="journal article" date="2010" name="J. Bacteriol.">
        <title>Genome sequence of the oligotrophic marine Gammaproteobacterium HTCC2143, isolated from the Oregon Coast.</title>
        <authorList>
            <person name="Oh H.M."/>
            <person name="Kang I."/>
            <person name="Ferriera S."/>
            <person name="Giovannoni S.J."/>
            <person name="Cho J.C."/>
        </authorList>
    </citation>
    <scope>NUCLEOTIDE SEQUENCE [LARGE SCALE GENOMIC DNA]</scope>
    <source>
        <strain evidence="4 5">HTCC2143</strain>
    </source>
</reference>
<dbReference type="EMBL" id="AAVT01000012">
    <property type="protein sequence ID" value="EAW29916.1"/>
    <property type="molecule type" value="Genomic_DNA"/>
</dbReference>
<keyword evidence="2" id="KW-0548">Nucleotidyltransferase</keyword>
<dbReference type="Proteomes" id="UP000004931">
    <property type="component" value="Unassembled WGS sequence"/>
</dbReference>
<dbReference type="SUPFAM" id="SSF52540">
    <property type="entry name" value="P-loop containing nucleoside triphosphate hydrolases"/>
    <property type="match status" value="1"/>
</dbReference>
<dbReference type="PANTHER" id="PTHR11669">
    <property type="entry name" value="REPLICATION FACTOR C / DNA POLYMERASE III GAMMA-TAU SUBUNIT"/>
    <property type="match status" value="1"/>
</dbReference>
<evidence type="ECO:0000256" key="2">
    <source>
        <dbReference type="ARBA" id="ARBA00022932"/>
    </source>
</evidence>
<dbReference type="GO" id="GO:0009360">
    <property type="term" value="C:DNA polymerase III complex"/>
    <property type="evidence" value="ECO:0007669"/>
    <property type="project" value="TreeGrafter"/>
</dbReference>
<evidence type="ECO:0000313" key="5">
    <source>
        <dbReference type="Proteomes" id="UP000004931"/>
    </source>
</evidence>
<evidence type="ECO:0000256" key="1">
    <source>
        <dbReference type="ARBA" id="ARBA00012417"/>
    </source>
</evidence>
<dbReference type="GO" id="GO:0008408">
    <property type="term" value="F:3'-5' exonuclease activity"/>
    <property type="evidence" value="ECO:0007669"/>
    <property type="project" value="InterPro"/>
</dbReference>
<protein>
    <recommendedName>
        <fullName evidence="1">DNA-directed DNA polymerase</fullName>
        <ecNumber evidence="1">2.7.7.7</ecNumber>
    </recommendedName>
</protein>
<evidence type="ECO:0000256" key="3">
    <source>
        <dbReference type="ARBA" id="ARBA00049244"/>
    </source>
</evidence>
<comment type="catalytic activity">
    <reaction evidence="3">
        <text>DNA(n) + a 2'-deoxyribonucleoside 5'-triphosphate = DNA(n+1) + diphosphate</text>
        <dbReference type="Rhea" id="RHEA:22508"/>
        <dbReference type="Rhea" id="RHEA-COMP:17339"/>
        <dbReference type="Rhea" id="RHEA-COMP:17340"/>
        <dbReference type="ChEBI" id="CHEBI:33019"/>
        <dbReference type="ChEBI" id="CHEBI:61560"/>
        <dbReference type="ChEBI" id="CHEBI:173112"/>
        <dbReference type="EC" id="2.7.7.7"/>
    </reaction>
</comment>
<dbReference type="InterPro" id="IPR027417">
    <property type="entry name" value="P-loop_NTPase"/>
</dbReference>
<dbReference type="Pfam" id="PF13177">
    <property type="entry name" value="DNA_pol3_delta2"/>
    <property type="match status" value="1"/>
</dbReference>
<dbReference type="InterPro" id="IPR004622">
    <property type="entry name" value="DNA_pol_HolB"/>
</dbReference>
<dbReference type="AlphaFoldDB" id="A0YGP8"/>
<dbReference type="Gene3D" id="3.40.50.300">
    <property type="entry name" value="P-loop containing nucleotide triphosphate hydrolases"/>
    <property type="match status" value="1"/>
</dbReference>
<gene>
    <name evidence="4" type="ORF">GP2143_06474</name>
</gene>
<dbReference type="GO" id="GO:0003887">
    <property type="term" value="F:DNA-directed DNA polymerase activity"/>
    <property type="evidence" value="ECO:0007669"/>
    <property type="project" value="UniProtKB-KW"/>
</dbReference>
<dbReference type="GO" id="GO:0006261">
    <property type="term" value="P:DNA-templated DNA replication"/>
    <property type="evidence" value="ECO:0007669"/>
    <property type="project" value="TreeGrafter"/>
</dbReference>
<dbReference type="InterPro" id="IPR050238">
    <property type="entry name" value="DNA_Rep/Repair_Clamp_Loader"/>
</dbReference>
<dbReference type="STRING" id="247633.GP2143_06474"/>
<keyword evidence="2" id="KW-0239">DNA-directed DNA polymerase</keyword>
<dbReference type="NCBIfam" id="NF004310">
    <property type="entry name" value="PRK05707.1"/>
    <property type="match status" value="1"/>
</dbReference>
<keyword evidence="5" id="KW-1185">Reference proteome</keyword>